<evidence type="ECO:0000313" key="2">
    <source>
        <dbReference type="EMBL" id="PZQ45741.1"/>
    </source>
</evidence>
<comment type="caution">
    <text evidence="2">The sequence shown here is derived from an EMBL/GenBank/DDBJ whole genome shotgun (WGS) entry which is preliminary data.</text>
</comment>
<dbReference type="InterPro" id="IPR001387">
    <property type="entry name" value="Cro/C1-type_HTH"/>
</dbReference>
<gene>
    <name evidence="2" type="ORF">DI551_06580</name>
</gene>
<dbReference type="EMBL" id="QFQB01000040">
    <property type="protein sequence ID" value="PZQ45741.1"/>
    <property type="molecule type" value="Genomic_DNA"/>
</dbReference>
<dbReference type="AlphaFoldDB" id="A0A2W5MWT1"/>
<feature type="domain" description="HTH cro/C1-type" evidence="1">
    <location>
        <begin position="8"/>
        <end position="61"/>
    </location>
</feature>
<dbReference type="InterPro" id="IPR010982">
    <property type="entry name" value="Lambda_DNA-bd_dom_sf"/>
</dbReference>
<dbReference type="GO" id="GO:0003677">
    <property type="term" value="F:DNA binding"/>
    <property type="evidence" value="ECO:0007669"/>
    <property type="project" value="InterPro"/>
</dbReference>
<dbReference type="CDD" id="cd00093">
    <property type="entry name" value="HTH_XRE"/>
    <property type="match status" value="1"/>
</dbReference>
<dbReference type="Proteomes" id="UP000249417">
    <property type="component" value="Unassembled WGS sequence"/>
</dbReference>
<proteinExistence type="predicted"/>
<reference evidence="2 3" key="1">
    <citation type="submission" date="2017-08" db="EMBL/GenBank/DDBJ databases">
        <title>Infants hospitalized years apart are colonized by the same room-sourced microbial strains.</title>
        <authorList>
            <person name="Brooks B."/>
            <person name="Olm M.R."/>
            <person name="Firek B.A."/>
            <person name="Baker R."/>
            <person name="Thomas B.C."/>
            <person name="Morowitz M.J."/>
            <person name="Banfield J.F."/>
        </authorList>
    </citation>
    <scope>NUCLEOTIDE SEQUENCE [LARGE SCALE GENOMIC DNA]</scope>
    <source>
        <strain evidence="2">S2_005_002_R2_29</strain>
    </source>
</reference>
<dbReference type="SUPFAM" id="SSF47413">
    <property type="entry name" value="lambda repressor-like DNA-binding domains"/>
    <property type="match status" value="1"/>
</dbReference>
<evidence type="ECO:0000259" key="1">
    <source>
        <dbReference type="PROSITE" id="PS50943"/>
    </source>
</evidence>
<dbReference type="Pfam" id="PF01381">
    <property type="entry name" value="HTH_3"/>
    <property type="match status" value="1"/>
</dbReference>
<evidence type="ECO:0000313" key="3">
    <source>
        <dbReference type="Proteomes" id="UP000249417"/>
    </source>
</evidence>
<dbReference type="PROSITE" id="PS50943">
    <property type="entry name" value="HTH_CROC1"/>
    <property type="match status" value="1"/>
</dbReference>
<organism evidence="2 3">
    <name type="scientific">Micavibrio aeruginosavorus</name>
    <dbReference type="NCBI Taxonomy" id="349221"/>
    <lineage>
        <taxon>Bacteria</taxon>
        <taxon>Pseudomonadati</taxon>
        <taxon>Bdellovibrionota</taxon>
        <taxon>Bdellovibrionia</taxon>
        <taxon>Bdellovibrionales</taxon>
        <taxon>Pseudobdellovibrionaceae</taxon>
        <taxon>Micavibrio</taxon>
    </lineage>
</organism>
<dbReference type="Gene3D" id="1.10.260.40">
    <property type="entry name" value="lambda repressor-like DNA-binding domains"/>
    <property type="match status" value="1"/>
</dbReference>
<protein>
    <submittedName>
        <fullName evidence="2">XRE family transcriptional regulator</fullName>
    </submittedName>
</protein>
<name>A0A2W5MWT1_9BACT</name>
<accession>A0A2W5MWT1</accession>
<sequence>MLKPEQSRAARGLLGWTQQDLAEASGVHKNLILKFERGGADILATSLEVINQAFERAEIEFPDSVSVRKKTDHVELLKGEDALKRLWQDILNTLKSDGGEVLITNVDEKRTENIEKKALHDHLNALKENNITERLLSCVDDTYFLMPQECYRWISKELFTFGTSTYVYKDKVAMQLWQSSMIILVHSREAYMAEKARFEDLWSRAMLPPTKIVNNP</sequence>